<dbReference type="EMBL" id="CCKQ01009186">
    <property type="protein sequence ID" value="CDW80655.1"/>
    <property type="molecule type" value="Genomic_DNA"/>
</dbReference>
<evidence type="ECO:0000256" key="1">
    <source>
        <dbReference type="SAM" id="MobiDB-lite"/>
    </source>
</evidence>
<evidence type="ECO:0000313" key="3">
    <source>
        <dbReference type="Proteomes" id="UP000039865"/>
    </source>
</evidence>
<reference evidence="2 3" key="1">
    <citation type="submission" date="2014-06" db="EMBL/GenBank/DDBJ databases">
        <authorList>
            <person name="Swart Estienne"/>
        </authorList>
    </citation>
    <scope>NUCLEOTIDE SEQUENCE [LARGE SCALE GENOMIC DNA]</scope>
    <source>
        <strain evidence="2 3">130c</strain>
    </source>
</reference>
<gene>
    <name evidence="2" type="primary">Contig8878.g444</name>
    <name evidence="2" type="ORF">STYLEM_9658</name>
</gene>
<feature type="compositionally biased region" description="Polar residues" evidence="1">
    <location>
        <begin position="593"/>
        <end position="611"/>
    </location>
</feature>
<feature type="region of interest" description="Disordered" evidence="1">
    <location>
        <begin position="593"/>
        <end position="623"/>
    </location>
</feature>
<keyword evidence="3" id="KW-1185">Reference proteome</keyword>
<evidence type="ECO:0000313" key="2">
    <source>
        <dbReference type="EMBL" id="CDW80655.1"/>
    </source>
</evidence>
<organism evidence="2 3">
    <name type="scientific">Stylonychia lemnae</name>
    <name type="common">Ciliate</name>
    <dbReference type="NCBI Taxonomy" id="5949"/>
    <lineage>
        <taxon>Eukaryota</taxon>
        <taxon>Sar</taxon>
        <taxon>Alveolata</taxon>
        <taxon>Ciliophora</taxon>
        <taxon>Intramacronucleata</taxon>
        <taxon>Spirotrichea</taxon>
        <taxon>Stichotrichia</taxon>
        <taxon>Sporadotrichida</taxon>
        <taxon>Oxytrichidae</taxon>
        <taxon>Stylonychinae</taxon>
        <taxon>Stylonychia</taxon>
    </lineage>
</organism>
<protein>
    <submittedName>
        <fullName evidence="2">Uncharacterized protein</fullName>
    </submittedName>
</protein>
<proteinExistence type="predicted"/>
<name>A0A078AEK8_STYLE</name>
<sequence>MRGAKQSMIFSIKQFQEMMKIIENYRSPKANDPNHPKNFDLSFDVSKGQVLFTGERVTQVPDEEDQITKEQKSAQKKIEIQNKLQFSFNEISDKFNQQDKKLAHLMAQRKSMRRVSKDYSVVLQDKIEKHLPKNDYFRNLELKGSKFLKFFRQQNEVHADNKERSTNIVRHLDYQAIKKQRFRYSDAQLKEPEIRISKNLLVSLGQLSVLDFKSQGQNKSVLDRGGIKLNNTSELNISKTRNNDYDQIMNQSNLNDFKSDDKYGDQLSNRFDNSQNLLFDTSQNQSQIDYSLVNSQINIQKSTTNVSVKQKLLQSTNSKSSKLNTQRQVDKSIFKFAFNEDKSMQRIYDKLSITQQEISPFFVDDEKMKLILNPKVRELPVIDNKDSKKSISLQRLSLQVNKLKALSELKRQKTIEKQKQKTLNQSQLAQQNYPINSRNSMFELDLDAKTEEDSIENSKVNTTRQINPVVKRKFNRSQDVSSNYKQKDITALVFPDWQDSAIQNTNIQKCKNKLDKIIEDSKVMRKQKLQEKQSLKSLRRGMRQFEIEKEKLFEKILMDRVRDQFSDLKDEEMGATGFKSSGGFDQIWQSQNFQERKQSSVNRRNKSPSFKSNRDNGKNINKSITDEPHQYVLQILSKYDKTFDKKVKVWQINELLSTNYQDQRQDFFALKKKFL</sequence>
<dbReference type="Proteomes" id="UP000039865">
    <property type="component" value="Unassembled WGS sequence"/>
</dbReference>
<accession>A0A078AEK8</accession>
<dbReference type="AlphaFoldDB" id="A0A078AEK8"/>
<dbReference type="OrthoDB" id="327711at2759"/>
<dbReference type="InParanoid" id="A0A078AEK8"/>